<evidence type="ECO:0000313" key="3">
    <source>
        <dbReference type="EMBL" id="OIQ87473.1"/>
    </source>
</evidence>
<sequence length="615" mass="62591">MSQPLEEPDPSGVVPRHVADPTRRRSPDDRRGARGRRRRWFLLGGVVALLVLAAVASLGYDALRARDAADAAKAEVRTLQSQVEASDSAGASATLVGLQAHARTAYARTHGPLWSAAALVPWAGADVRAVQTVSTVVDDLAAHVLPSLMKATTLVDPATLAPVHGKVNLAPLVAAAPEVTAANDAVQAAAGQLEGIDTHSLVSAVAGPVNALRSQVNQVAVTTATAARAVQLIPPMLGADGPRNYLVLVQNNAEPRATGGIPGSVLHLRADQGAVTVVEERSGGSLAGLATPALPLTPAEDALFGPLLGTDMRDVTFTPDFTRSAALARAIWLSKVGGPIDGVFSVDPGALALVLGATGPVALPDGTSLTSENAVATLLNTVYRDIADPAQQDRFFAATSGAVFSAVVSGQGKGSAVLDALAQGAREGRVMLWSAHANEQALLAGTVLSGQLRGTDGRSPVIGVYLNDGTEAKMGYYLDLAVTGMATACLPDGSQRVHLEVSLTSTAPADAAGLPPYLTGGNAVVPPGETRTNVLIYAPTGGLIESSRVKSGAGAFAQIQDGLSVQGRTIDLKPGGNETVTLDILTGKGQTADTVIRATPTARGALPATITSACG</sequence>
<keyword evidence="2" id="KW-0812">Transmembrane</keyword>
<comment type="caution">
    <text evidence="3">The sequence shown here is derived from an EMBL/GenBank/DDBJ whole genome shotgun (WGS) entry which is preliminary data.</text>
</comment>
<evidence type="ECO:0000256" key="2">
    <source>
        <dbReference type="SAM" id="Phobius"/>
    </source>
</evidence>
<dbReference type="EMBL" id="MLJW01000421">
    <property type="protein sequence ID" value="OIQ87473.1"/>
    <property type="molecule type" value="Genomic_DNA"/>
</dbReference>
<feature type="transmembrane region" description="Helical" evidence="2">
    <location>
        <begin position="40"/>
        <end position="60"/>
    </location>
</feature>
<feature type="compositionally biased region" description="Basic and acidic residues" evidence="1">
    <location>
        <begin position="17"/>
        <end position="31"/>
    </location>
</feature>
<evidence type="ECO:0000256" key="1">
    <source>
        <dbReference type="SAM" id="MobiDB-lite"/>
    </source>
</evidence>
<proteinExistence type="predicted"/>
<dbReference type="Pfam" id="PF13196">
    <property type="entry name" value="DUF4012"/>
    <property type="match status" value="1"/>
</dbReference>
<feature type="region of interest" description="Disordered" evidence="1">
    <location>
        <begin position="1"/>
        <end position="31"/>
    </location>
</feature>
<name>A0A1J5QUX7_9ZZZZ</name>
<protein>
    <recommendedName>
        <fullName evidence="4">DUF4012 domain-containing protein</fullName>
    </recommendedName>
</protein>
<organism evidence="3">
    <name type="scientific">mine drainage metagenome</name>
    <dbReference type="NCBI Taxonomy" id="410659"/>
    <lineage>
        <taxon>unclassified sequences</taxon>
        <taxon>metagenomes</taxon>
        <taxon>ecological metagenomes</taxon>
    </lineage>
</organism>
<reference evidence="3" key="1">
    <citation type="submission" date="2016-10" db="EMBL/GenBank/DDBJ databases">
        <title>Sequence of Gallionella enrichment culture.</title>
        <authorList>
            <person name="Poehlein A."/>
            <person name="Muehling M."/>
            <person name="Daniel R."/>
        </authorList>
    </citation>
    <scope>NUCLEOTIDE SEQUENCE</scope>
</reference>
<gene>
    <name evidence="3" type="ORF">GALL_306790</name>
</gene>
<accession>A0A1J5QUX7</accession>
<dbReference type="InterPro" id="IPR025101">
    <property type="entry name" value="DUF4012"/>
</dbReference>
<dbReference type="AlphaFoldDB" id="A0A1J5QUX7"/>
<keyword evidence="2" id="KW-0472">Membrane</keyword>
<evidence type="ECO:0008006" key="4">
    <source>
        <dbReference type="Google" id="ProtNLM"/>
    </source>
</evidence>
<keyword evidence="2" id="KW-1133">Transmembrane helix</keyword>